<feature type="domain" description="DUF6532" evidence="1">
    <location>
        <begin position="42"/>
        <end position="101"/>
    </location>
</feature>
<dbReference type="InterPro" id="IPR045341">
    <property type="entry name" value="DUF6532"/>
</dbReference>
<gene>
    <name evidence="2" type="ORF">PISMIDRAFT_115730</name>
</gene>
<dbReference type="EMBL" id="KN833905">
    <property type="protein sequence ID" value="KIK15128.1"/>
    <property type="molecule type" value="Genomic_DNA"/>
</dbReference>
<accession>A0A0C9Z549</accession>
<dbReference type="STRING" id="765257.A0A0C9Z549"/>
<evidence type="ECO:0000259" key="1">
    <source>
        <dbReference type="Pfam" id="PF20149"/>
    </source>
</evidence>
<evidence type="ECO:0000313" key="2">
    <source>
        <dbReference type="EMBL" id="KIK15128.1"/>
    </source>
</evidence>
<dbReference type="AlphaFoldDB" id="A0A0C9Z549"/>
<name>A0A0C9Z549_9AGAM</name>
<proteinExistence type="predicted"/>
<dbReference type="HOGENOM" id="CLU_060373_1_0_1"/>
<reference evidence="2 3" key="1">
    <citation type="submission" date="2014-04" db="EMBL/GenBank/DDBJ databases">
        <authorList>
            <consortium name="DOE Joint Genome Institute"/>
            <person name="Kuo A."/>
            <person name="Kohler A."/>
            <person name="Costa M.D."/>
            <person name="Nagy L.G."/>
            <person name="Floudas D."/>
            <person name="Copeland A."/>
            <person name="Barry K.W."/>
            <person name="Cichocki N."/>
            <person name="Veneault-Fourrey C."/>
            <person name="LaButti K."/>
            <person name="Lindquist E.A."/>
            <person name="Lipzen A."/>
            <person name="Lundell T."/>
            <person name="Morin E."/>
            <person name="Murat C."/>
            <person name="Sun H."/>
            <person name="Tunlid A."/>
            <person name="Henrissat B."/>
            <person name="Grigoriev I.V."/>
            <person name="Hibbett D.S."/>
            <person name="Martin F."/>
            <person name="Nordberg H.P."/>
            <person name="Cantor M.N."/>
            <person name="Hua S.X."/>
        </authorList>
    </citation>
    <scope>NUCLEOTIDE SEQUENCE [LARGE SCALE GENOMIC DNA]</scope>
    <source>
        <strain evidence="2 3">441</strain>
    </source>
</reference>
<reference evidence="3" key="2">
    <citation type="submission" date="2015-01" db="EMBL/GenBank/DDBJ databases">
        <title>Evolutionary Origins and Diversification of the Mycorrhizal Mutualists.</title>
        <authorList>
            <consortium name="DOE Joint Genome Institute"/>
            <consortium name="Mycorrhizal Genomics Consortium"/>
            <person name="Kohler A."/>
            <person name="Kuo A."/>
            <person name="Nagy L.G."/>
            <person name="Floudas D."/>
            <person name="Copeland A."/>
            <person name="Barry K.W."/>
            <person name="Cichocki N."/>
            <person name="Veneault-Fourrey C."/>
            <person name="LaButti K."/>
            <person name="Lindquist E.A."/>
            <person name="Lipzen A."/>
            <person name="Lundell T."/>
            <person name="Morin E."/>
            <person name="Murat C."/>
            <person name="Riley R."/>
            <person name="Ohm R."/>
            <person name="Sun H."/>
            <person name="Tunlid A."/>
            <person name="Henrissat B."/>
            <person name="Grigoriev I.V."/>
            <person name="Hibbett D.S."/>
            <person name="Martin F."/>
        </authorList>
    </citation>
    <scope>NUCLEOTIDE SEQUENCE [LARGE SCALE GENOMIC DNA]</scope>
    <source>
        <strain evidence="3">441</strain>
    </source>
</reference>
<protein>
    <recommendedName>
        <fullName evidence="1">DUF6532 domain-containing protein</fullName>
    </recommendedName>
</protein>
<dbReference type="OrthoDB" id="2670686at2759"/>
<organism evidence="2 3">
    <name type="scientific">Pisolithus microcarpus 441</name>
    <dbReference type="NCBI Taxonomy" id="765257"/>
    <lineage>
        <taxon>Eukaryota</taxon>
        <taxon>Fungi</taxon>
        <taxon>Dikarya</taxon>
        <taxon>Basidiomycota</taxon>
        <taxon>Agaricomycotina</taxon>
        <taxon>Agaricomycetes</taxon>
        <taxon>Agaricomycetidae</taxon>
        <taxon>Boletales</taxon>
        <taxon>Sclerodermatineae</taxon>
        <taxon>Pisolithaceae</taxon>
        <taxon>Pisolithus</taxon>
    </lineage>
</organism>
<evidence type="ECO:0000313" key="3">
    <source>
        <dbReference type="Proteomes" id="UP000054018"/>
    </source>
</evidence>
<keyword evidence="3" id="KW-1185">Reference proteome</keyword>
<dbReference type="Proteomes" id="UP000054018">
    <property type="component" value="Unassembled WGS sequence"/>
</dbReference>
<feature type="non-terminal residue" evidence="2">
    <location>
        <position position="124"/>
    </location>
</feature>
<dbReference type="Pfam" id="PF20149">
    <property type="entry name" value="DUF6532"/>
    <property type="match status" value="1"/>
</dbReference>
<sequence length="124" mass="13923">EENLANAQELIWGVKFMRDGVEDGTTRNMVSPALAGLIVDFFLCYTICPWQSFPKPVICLVAMALQAAIDEYAITGIRQDRQFESSTYSKVFVQLMAMQTKIDGNRKHAAMTRALRVSWATTGR</sequence>